<feature type="transmembrane region" description="Helical" evidence="8">
    <location>
        <begin position="38"/>
        <end position="57"/>
    </location>
</feature>
<dbReference type="AlphaFoldDB" id="A0A846U490"/>
<comment type="subcellular location">
    <subcellularLocation>
        <location evidence="1">Cell membrane</location>
        <topology evidence="1">Multi-pass membrane protein</topology>
    </subcellularLocation>
</comment>
<evidence type="ECO:0000256" key="8">
    <source>
        <dbReference type="SAM" id="Phobius"/>
    </source>
</evidence>
<dbReference type="EMBL" id="JAAVUN010000001">
    <property type="protein sequence ID" value="NKE08566.1"/>
    <property type="molecule type" value="Genomic_DNA"/>
</dbReference>
<feature type="transmembrane region" description="Helical" evidence="8">
    <location>
        <begin position="63"/>
        <end position="82"/>
    </location>
</feature>
<dbReference type="Pfam" id="PF03547">
    <property type="entry name" value="Mem_trans"/>
    <property type="match status" value="1"/>
</dbReference>
<accession>A0A846U490</accession>
<keyword evidence="6 8" id="KW-1133">Transmembrane helix</keyword>
<evidence type="ECO:0000256" key="6">
    <source>
        <dbReference type="ARBA" id="ARBA00022989"/>
    </source>
</evidence>
<gene>
    <name evidence="9" type="ORF">GTW58_01110</name>
</gene>
<dbReference type="InterPro" id="IPR038770">
    <property type="entry name" value="Na+/solute_symporter_sf"/>
</dbReference>
<protein>
    <submittedName>
        <fullName evidence="9">AEC family transporter</fullName>
    </submittedName>
</protein>
<dbReference type="Gene3D" id="1.20.1530.20">
    <property type="match status" value="1"/>
</dbReference>
<evidence type="ECO:0000313" key="9">
    <source>
        <dbReference type="EMBL" id="NKE08566.1"/>
    </source>
</evidence>
<evidence type="ECO:0000256" key="7">
    <source>
        <dbReference type="ARBA" id="ARBA00023136"/>
    </source>
</evidence>
<proteinExistence type="inferred from homology"/>
<dbReference type="GO" id="GO:0005886">
    <property type="term" value="C:plasma membrane"/>
    <property type="evidence" value="ECO:0007669"/>
    <property type="project" value="UniProtKB-SubCell"/>
</dbReference>
<dbReference type="RefSeq" id="WP_119932178.1">
    <property type="nucleotide sequence ID" value="NZ_JAAVUN010000001.1"/>
</dbReference>
<evidence type="ECO:0000256" key="1">
    <source>
        <dbReference type="ARBA" id="ARBA00004651"/>
    </source>
</evidence>
<feature type="transmembrane region" description="Helical" evidence="8">
    <location>
        <begin position="255"/>
        <end position="277"/>
    </location>
</feature>
<keyword evidence="10" id="KW-1185">Reference proteome</keyword>
<dbReference type="GO" id="GO:0055085">
    <property type="term" value="P:transmembrane transport"/>
    <property type="evidence" value="ECO:0007669"/>
    <property type="project" value="InterPro"/>
</dbReference>
<organism evidence="9 10">
    <name type="scientific">Kocuria subflava</name>
    <dbReference type="NCBI Taxonomy" id="1736139"/>
    <lineage>
        <taxon>Bacteria</taxon>
        <taxon>Bacillati</taxon>
        <taxon>Actinomycetota</taxon>
        <taxon>Actinomycetes</taxon>
        <taxon>Micrococcales</taxon>
        <taxon>Micrococcaceae</taxon>
        <taxon>Kocuria</taxon>
    </lineage>
</organism>
<keyword evidence="4" id="KW-1003">Cell membrane</keyword>
<sequence length="336" mass="35497">MAGVLAGFAVIWSIILVGVLVGRCGVLGDGAQRTLSQFAFWVASPCLLFLTVSQAQIAVVLSAPLVVAMVSAWATAVLWWVIHGSYRWSRRRRAPGRAGRPCPTARDGVVIRDDEHRPGVGQIVMSGQAASQVNSANLGIPLTTFVLGDASYVVPVILFQLAINTPVYLTIMDVVVLGRRPNIGSILRSVVTNPMVMGSLLGVLFSATGWQLPEIALQPVELIAGAAIPCMLAAFGMSLTQHKPLEGTRSHQAQVALLSALKLLVMPTLAWLCGLALGLEGTALFGVVLMASLPTAQNVYVASVRYRTAEPVTRDVVLVTSVVAMLTMAVVALVLA</sequence>
<name>A0A846U490_9MICC</name>
<keyword evidence="3" id="KW-0813">Transport</keyword>
<feature type="transmembrane region" description="Helical" evidence="8">
    <location>
        <begin position="6"/>
        <end position="26"/>
    </location>
</feature>
<comment type="similarity">
    <text evidence="2">Belongs to the auxin efflux carrier (TC 2.A.69) family.</text>
</comment>
<feature type="transmembrane region" description="Helical" evidence="8">
    <location>
        <begin position="283"/>
        <end position="304"/>
    </location>
</feature>
<dbReference type="PANTHER" id="PTHR36838:SF3">
    <property type="entry name" value="TRANSPORTER AUXIN EFFLUX CARRIER EC FAMILY"/>
    <property type="match status" value="1"/>
</dbReference>
<feature type="transmembrane region" description="Helical" evidence="8">
    <location>
        <begin position="190"/>
        <end position="210"/>
    </location>
</feature>
<evidence type="ECO:0000313" key="10">
    <source>
        <dbReference type="Proteomes" id="UP000521379"/>
    </source>
</evidence>
<evidence type="ECO:0000256" key="5">
    <source>
        <dbReference type="ARBA" id="ARBA00022692"/>
    </source>
</evidence>
<evidence type="ECO:0000256" key="2">
    <source>
        <dbReference type="ARBA" id="ARBA00010145"/>
    </source>
</evidence>
<keyword evidence="5 8" id="KW-0812">Transmembrane</keyword>
<reference evidence="9 10" key="1">
    <citation type="submission" date="2020-02" db="EMBL/GenBank/DDBJ databases">
        <authorList>
            <person name="Sun Q."/>
        </authorList>
    </citation>
    <scope>NUCLEOTIDE SEQUENCE [LARGE SCALE GENOMIC DNA]</scope>
    <source>
        <strain evidence="9 10">YIM 13062</strain>
    </source>
</reference>
<dbReference type="PANTHER" id="PTHR36838">
    <property type="entry name" value="AUXIN EFFLUX CARRIER FAMILY PROTEIN"/>
    <property type="match status" value="1"/>
</dbReference>
<dbReference type="InterPro" id="IPR004776">
    <property type="entry name" value="Mem_transp_PIN-like"/>
</dbReference>
<feature type="transmembrane region" description="Helical" evidence="8">
    <location>
        <begin position="216"/>
        <end position="235"/>
    </location>
</feature>
<evidence type="ECO:0000256" key="3">
    <source>
        <dbReference type="ARBA" id="ARBA00022448"/>
    </source>
</evidence>
<dbReference type="Proteomes" id="UP000521379">
    <property type="component" value="Unassembled WGS sequence"/>
</dbReference>
<feature type="transmembrane region" description="Helical" evidence="8">
    <location>
        <begin position="316"/>
        <end position="335"/>
    </location>
</feature>
<evidence type="ECO:0000256" key="4">
    <source>
        <dbReference type="ARBA" id="ARBA00022475"/>
    </source>
</evidence>
<comment type="caution">
    <text evidence="9">The sequence shown here is derived from an EMBL/GenBank/DDBJ whole genome shotgun (WGS) entry which is preliminary data.</text>
</comment>
<keyword evidence="7 8" id="KW-0472">Membrane</keyword>